<keyword evidence="3" id="KW-1185">Reference proteome</keyword>
<evidence type="ECO:0000256" key="1">
    <source>
        <dbReference type="SAM" id="Phobius"/>
    </source>
</evidence>
<reference evidence="2" key="1">
    <citation type="journal article" date="2023" name="Mol. Biol. Evol.">
        <title>Third-Generation Sequencing Reveals the Adaptive Role of the Epigenome in Three Deep-Sea Polychaetes.</title>
        <authorList>
            <person name="Perez M."/>
            <person name="Aroh O."/>
            <person name="Sun Y."/>
            <person name="Lan Y."/>
            <person name="Juniper S.K."/>
            <person name="Young C.R."/>
            <person name="Angers B."/>
            <person name="Qian P.Y."/>
        </authorList>
    </citation>
    <scope>NUCLEOTIDE SEQUENCE</scope>
    <source>
        <strain evidence="2">R07B-5</strain>
    </source>
</reference>
<feature type="transmembrane region" description="Helical" evidence="1">
    <location>
        <begin position="69"/>
        <end position="90"/>
    </location>
</feature>
<keyword evidence="1" id="KW-1133">Transmembrane helix</keyword>
<proteinExistence type="predicted"/>
<evidence type="ECO:0000313" key="2">
    <source>
        <dbReference type="EMBL" id="KAK2165344.1"/>
    </source>
</evidence>
<sequence length="233" mass="26547">MCESKFRYHVLCYNGPAALLFFVALLGVCILLTPVLEEHLGQRRRSPGHRVKDGDSVGVEVGSGTGVELMHGVVVWLVALTLYMVAMHVSKRKMKLNMYRRLTHVNSILIKYNILTGVENLGLADCNKYYATLQELMVESDERNFGHQPADVAVQFELDDVLNVTDTSRVLESTNLTNDAMQKRAEDLMLRHSGEYISHLIKKKVVRPLYDRHVQDAPCLCQYVEHRVYKMIV</sequence>
<dbReference type="EMBL" id="JAODUO010001369">
    <property type="protein sequence ID" value="KAK2165344.1"/>
    <property type="molecule type" value="Genomic_DNA"/>
</dbReference>
<dbReference type="PANTHER" id="PTHR31193:SF1">
    <property type="entry name" value="TRANSMEMBRANE PROTEIN 268"/>
    <property type="match status" value="1"/>
</dbReference>
<feature type="transmembrane region" description="Helical" evidence="1">
    <location>
        <begin position="12"/>
        <end position="36"/>
    </location>
</feature>
<dbReference type="Proteomes" id="UP001209878">
    <property type="component" value="Unassembled WGS sequence"/>
</dbReference>
<dbReference type="InterPro" id="IPR028054">
    <property type="entry name" value="DUF4481"/>
</dbReference>
<evidence type="ECO:0000313" key="3">
    <source>
        <dbReference type="Proteomes" id="UP001209878"/>
    </source>
</evidence>
<organism evidence="2 3">
    <name type="scientific">Ridgeia piscesae</name>
    <name type="common">Tubeworm</name>
    <dbReference type="NCBI Taxonomy" id="27915"/>
    <lineage>
        <taxon>Eukaryota</taxon>
        <taxon>Metazoa</taxon>
        <taxon>Spiralia</taxon>
        <taxon>Lophotrochozoa</taxon>
        <taxon>Annelida</taxon>
        <taxon>Polychaeta</taxon>
        <taxon>Sedentaria</taxon>
        <taxon>Canalipalpata</taxon>
        <taxon>Sabellida</taxon>
        <taxon>Siboglinidae</taxon>
        <taxon>Ridgeia</taxon>
    </lineage>
</organism>
<dbReference type="PANTHER" id="PTHR31193">
    <property type="entry name" value="TRANSMEMBRANE PROTEIN C9ORF91"/>
    <property type="match status" value="1"/>
</dbReference>
<protein>
    <submittedName>
        <fullName evidence="2">Uncharacterized protein</fullName>
    </submittedName>
</protein>
<comment type="caution">
    <text evidence="2">The sequence shown here is derived from an EMBL/GenBank/DDBJ whole genome shotgun (WGS) entry which is preliminary data.</text>
</comment>
<gene>
    <name evidence="2" type="ORF">NP493_1371g00021</name>
</gene>
<name>A0AAD9K5V0_RIDPI</name>
<dbReference type="AlphaFoldDB" id="A0AAD9K5V0"/>
<accession>A0AAD9K5V0</accession>
<keyword evidence="1" id="KW-0472">Membrane</keyword>
<keyword evidence="1" id="KW-0812">Transmembrane</keyword>